<gene>
    <name evidence="2" type="ORF">ACFP2V_32970</name>
</gene>
<proteinExistence type="predicted"/>
<feature type="domain" description="Phytase-like" evidence="1">
    <location>
        <begin position="15"/>
        <end position="132"/>
    </location>
</feature>
<dbReference type="Pfam" id="PF13449">
    <property type="entry name" value="Phytase-like"/>
    <property type="match status" value="1"/>
</dbReference>
<accession>A0ABW0XYB7</accession>
<sequence>MRGTAEQPTVPAFPSVSRYDVAAGTWSWYGYRIGSTTPPGDRIGLSEITVVGDRLAVIERDKPTGPAAKVKRVCTVDPPASAAPSDELPVLRKRLAHDVLPDLRATNGRTQEKLEGLTVGGDGRVYAVTDNDALDDASGETVFLRLGSGKKIFGRD</sequence>
<evidence type="ECO:0000313" key="2">
    <source>
        <dbReference type="EMBL" id="MFC5674708.1"/>
    </source>
</evidence>
<dbReference type="Proteomes" id="UP001596183">
    <property type="component" value="Unassembled WGS sequence"/>
</dbReference>
<comment type="caution">
    <text evidence="2">The sequence shown here is derived from an EMBL/GenBank/DDBJ whole genome shotgun (WGS) entry which is preliminary data.</text>
</comment>
<name>A0ABW0XYB7_9ACTN</name>
<evidence type="ECO:0000313" key="3">
    <source>
        <dbReference type="Proteomes" id="UP001596183"/>
    </source>
</evidence>
<dbReference type="EMBL" id="JBHSPC010000123">
    <property type="protein sequence ID" value="MFC5674708.1"/>
    <property type="molecule type" value="Genomic_DNA"/>
</dbReference>
<dbReference type="RefSeq" id="WP_381218948.1">
    <property type="nucleotide sequence ID" value="NZ_JBHSPC010000123.1"/>
</dbReference>
<dbReference type="InterPro" id="IPR027372">
    <property type="entry name" value="Phytase-like_dom"/>
</dbReference>
<keyword evidence="3" id="KW-1185">Reference proteome</keyword>
<protein>
    <submittedName>
        <fullName evidence="2">Esterase-like activity of phytase family protein</fullName>
    </submittedName>
</protein>
<reference evidence="3" key="1">
    <citation type="journal article" date="2019" name="Int. J. Syst. Evol. Microbiol.">
        <title>The Global Catalogue of Microorganisms (GCM) 10K type strain sequencing project: providing services to taxonomists for standard genome sequencing and annotation.</title>
        <authorList>
            <consortium name="The Broad Institute Genomics Platform"/>
            <consortium name="The Broad Institute Genome Sequencing Center for Infectious Disease"/>
            <person name="Wu L."/>
            <person name="Ma J."/>
        </authorList>
    </citation>
    <scope>NUCLEOTIDE SEQUENCE [LARGE SCALE GENOMIC DNA]</scope>
    <source>
        <strain evidence="3">JCM 13852</strain>
    </source>
</reference>
<evidence type="ECO:0000259" key="1">
    <source>
        <dbReference type="Pfam" id="PF13449"/>
    </source>
</evidence>
<organism evidence="2 3">
    <name type="scientific">Streptomyces incanus</name>
    <dbReference type="NCBI Taxonomy" id="887453"/>
    <lineage>
        <taxon>Bacteria</taxon>
        <taxon>Bacillati</taxon>
        <taxon>Actinomycetota</taxon>
        <taxon>Actinomycetes</taxon>
        <taxon>Kitasatosporales</taxon>
        <taxon>Streptomycetaceae</taxon>
        <taxon>Streptomyces</taxon>
    </lineage>
</organism>